<reference evidence="3 4" key="1">
    <citation type="submission" date="2016-05" db="EMBL/GenBank/DDBJ databases">
        <title>Nuclear genome of Blastocystis sp. subtype 1 NandII.</title>
        <authorList>
            <person name="Gentekaki E."/>
            <person name="Curtis B."/>
            <person name="Stairs C."/>
            <person name="Eme L."/>
            <person name="Herman E."/>
            <person name="Klimes V."/>
            <person name="Arias M.C."/>
            <person name="Elias M."/>
            <person name="Hilliou F."/>
            <person name="Klute M."/>
            <person name="Malik S.-B."/>
            <person name="Pightling A."/>
            <person name="Rachubinski R."/>
            <person name="Salas D."/>
            <person name="Schlacht A."/>
            <person name="Suga H."/>
            <person name="Archibald J."/>
            <person name="Ball S.G."/>
            <person name="Clark G."/>
            <person name="Dacks J."/>
            <person name="Van Der Giezen M."/>
            <person name="Tsaousis A."/>
            <person name="Roger A."/>
        </authorList>
    </citation>
    <scope>NUCLEOTIDE SEQUENCE [LARGE SCALE GENOMIC DNA]</scope>
    <source>
        <strain evidence="4">ATCC 50177 / NandII</strain>
    </source>
</reference>
<evidence type="ECO:0000313" key="4">
    <source>
        <dbReference type="Proteomes" id="UP000078348"/>
    </source>
</evidence>
<accession>A0A196SKG2</accession>
<evidence type="ECO:0000313" key="3">
    <source>
        <dbReference type="EMBL" id="OAO16677.1"/>
    </source>
</evidence>
<dbReference type="PROSITE" id="PS50086">
    <property type="entry name" value="TBC_RABGAP"/>
    <property type="match status" value="1"/>
</dbReference>
<dbReference type="Pfam" id="PF00566">
    <property type="entry name" value="RabGAP-TBC"/>
    <property type="match status" value="1"/>
</dbReference>
<dbReference type="Gene3D" id="1.10.8.270">
    <property type="entry name" value="putative rabgap domain of human tbc1 domain family member 14 like domains"/>
    <property type="match status" value="1"/>
</dbReference>
<dbReference type="AlphaFoldDB" id="A0A196SKG2"/>
<evidence type="ECO:0000259" key="2">
    <source>
        <dbReference type="PROSITE" id="PS50086"/>
    </source>
</evidence>
<feature type="region of interest" description="Disordered" evidence="1">
    <location>
        <begin position="238"/>
        <end position="269"/>
    </location>
</feature>
<dbReference type="SMART" id="SM00164">
    <property type="entry name" value="TBC"/>
    <property type="match status" value="1"/>
</dbReference>
<dbReference type="InterPro" id="IPR035969">
    <property type="entry name" value="Rab-GAP_TBC_sf"/>
</dbReference>
<dbReference type="GO" id="GO:0005096">
    <property type="term" value="F:GTPase activator activity"/>
    <property type="evidence" value="ECO:0007669"/>
    <property type="project" value="TreeGrafter"/>
</dbReference>
<feature type="domain" description="Rab-GAP TBC" evidence="2">
    <location>
        <begin position="184"/>
        <end position="440"/>
    </location>
</feature>
<dbReference type="InterPro" id="IPR000195">
    <property type="entry name" value="Rab-GAP-TBC_dom"/>
</dbReference>
<dbReference type="GO" id="GO:0006886">
    <property type="term" value="P:intracellular protein transport"/>
    <property type="evidence" value="ECO:0007669"/>
    <property type="project" value="TreeGrafter"/>
</dbReference>
<name>A0A196SKG2_BLAHN</name>
<sequence length="557" mass="63439">MGPFSAARFLHKEMLKVYSDNIVDVVFGEGPLGFRVGELESGVTIVAGFSDKNDEGCNLLHEASILPQGWVIVSINNVDVTQYQKEFIKEMLRSPRRPMTVRFAKPAERGVPSLLSEMNPIPSKPWDDSDSYLPIRKYDLTSFPKHGIFHSRAAFSLRDRALTPICDEGALFDCDIREYAFNGLPDTTTRSLVWKLLLNAYPKSPTKWKEVDAKNLRMYEAFVEEFVLSKNRAIGKGEDRRVPSPIDASWKHSPDFNPADEDPMTNESKWSRDFGESEIREIIWKDVERTYSGVPFFRKHNKETMARLLFVYGMLNNGIRYVQGMNELLAPLLFVCAEEHTSECVSAQVEANVFFAFNTLMSETRDLFIHEMDSSTSGIQGLLHALDDYLAYHTPEVAARFAELGITTHFFAVRWLTTLFAREFPFETMLRVWDALLADPQRFMLAQCLATAMIDAKEEELAEKDFVECVQLLQNYEVTEVDRLLLQTNQIRMKELRRRHDALRLSQLPGEIVNGVGNQVRKGLSLLSQFTQMSVETVTTIGKEIVSSLSGEEQPPS</sequence>
<protein>
    <submittedName>
        <fullName evidence="3">RabGAP/TBC domain-containing protein</fullName>
    </submittedName>
</protein>
<dbReference type="SUPFAM" id="SSF47923">
    <property type="entry name" value="Ypt/Rab-GAP domain of gyp1p"/>
    <property type="match status" value="2"/>
</dbReference>
<dbReference type="OrthoDB" id="10263206at2759"/>
<organism evidence="3 4">
    <name type="scientific">Blastocystis sp. subtype 1 (strain ATCC 50177 / NandII)</name>
    <dbReference type="NCBI Taxonomy" id="478820"/>
    <lineage>
        <taxon>Eukaryota</taxon>
        <taxon>Sar</taxon>
        <taxon>Stramenopiles</taxon>
        <taxon>Bigyra</taxon>
        <taxon>Opalozoa</taxon>
        <taxon>Opalinata</taxon>
        <taxon>Blastocystidae</taxon>
        <taxon>Blastocystis</taxon>
    </lineage>
</organism>
<dbReference type="EMBL" id="LXWW01000066">
    <property type="protein sequence ID" value="OAO16677.1"/>
    <property type="molecule type" value="Genomic_DNA"/>
</dbReference>
<keyword evidence="4" id="KW-1185">Reference proteome</keyword>
<dbReference type="PANTHER" id="PTHR22957">
    <property type="entry name" value="TBC1 DOMAIN FAMILY MEMBER GTPASE-ACTIVATING PROTEIN"/>
    <property type="match status" value="1"/>
</dbReference>
<dbReference type="Proteomes" id="UP000078348">
    <property type="component" value="Unassembled WGS sequence"/>
</dbReference>
<proteinExistence type="predicted"/>
<evidence type="ECO:0000256" key="1">
    <source>
        <dbReference type="SAM" id="MobiDB-lite"/>
    </source>
</evidence>
<gene>
    <name evidence="3" type="ORF">AV274_1584</name>
</gene>
<comment type="caution">
    <text evidence="3">The sequence shown here is derived from an EMBL/GenBank/DDBJ whole genome shotgun (WGS) entry which is preliminary data.</text>
</comment>
<dbReference type="Gene3D" id="1.10.472.80">
    <property type="entry name" value="Ypt/Rab-GAP domain of gyp1p, domain 3"/>
    <property type="match status" value="1"/>
</dbReference>
<dbReference type="PANTHER" id="PTHR22957:SF27">
    <property type="entry name" value="TBC1 DOMAIN FAMILY MEMBER 13"/>
    <property type="match status" value="1"/>
</dbReference>